<reference evidence="3" key="1">
    <citation type="journal article" date="2015" name="Nat. Genet.">
        <title>The genome and transcriptome of the zoonotic hookworm Ancylostoma ceylanicum identify infection-specific gene families.</title>
        <authorList>
            <person name="Schwarz E.M."/>
            <person name="Hu Y."/>
            <person name="Antoshechkin I."/>
            <person name="Miller M.M."/>
            <person name="Sternberg P.W."/>
            <person name="Aroian R.V."/>
        </authorList>
    </citation>
    <scope>NUCLEOTIDE SEQUENCE</scope>
    <source>
        <strain evidence="3">HY135</strain>
    </source>
</reference>
<proteinExistence type="predicted"/>
<gene>
    <name evidence="2" type="primary">Acey_s0003.g1438</name>
    <name evidence="2" type="ORF">Y032_0003g1438</name>
</gene>
<feature type="region of interest" description="Disordered" evidence="1">
    <location>
        <begin position="44"/>
        <end position="68"/>
    </location>
</feature>
<sequence length="68" mass="7489">MPESSADCLNTSTINAFSNTAVEELEGMEVMTKKEDRLWPQEIIDGARNPPDSSSRRGLCCDDVIKSV</sequence>
<dbReference type="Proteomes" id="UP000024635">
    <property type="component" value="Unassembled WGS sequence"/>
</dbReference>
<evidence type="ECO:0000313" key="2">
    <source>
        <dbReference type="EMBL" id="EYC32171.1"/>
    </source>
</evidence>
<feature type="compositionally biased region" description="Basic and acidic residues" evidence="1">
    <location>
        <begin position="59"/>
        <end position="68"/>
    </location>
</feature>
<keyword evidence="3" id="KW-1185">Reference proteome</keyword>
<dbReference type="EMBL" id="JARK01001339">
    <property type="protein sequence ID" value="EYC32171.1"/>
    <property type="molecule type" value="Genomic_DNA"/>
</dbReference>
<organism evidence="2 3">
    <name type="scientific">Ancylostoma ceylanicum</name>
    <dbReference type="NCBI Taxonomy" id="53326"/>
    <lineage>
        <taxon>Eukaryota</taxon>
        <taxon>Metazoa</taxon>
        <taxon>Ecdysozoa</taxon>
        <taxon>Nematoda</taxon>
        <taxon>Chromadorea</taxon>
        <taxon>Rhabditida</taxon>
        <taxon>Rhabditina</taxon>
        <taxon>Rhabditomorpha</taxon>
        <taxon>Strongyloidea</taxon>
        <taxon>Ancylostomatidae</taxon>
        <taxon>Ancylostomatinae</taxon>
        <taxon>Ancylostoma</taxon>
    </lineage>
</organism>
<dbReference type="AlphaFoldDB" id="A0A016VXX7"/>
<evidence type="ECO:0000313" key="3">
    <source>
        <dbReference type="Proteomes" id="UP000024635"/>
    </source>
</evidence>
<evidence type="ECO:0000256" key="1">
    <source>
        <dbReference type="SAM" id="MobiDB-lite"/>
    </source>
</evidence>
<protein>
    <submittedName>
        <fullName evidence="2">Uncharacterized protein</fullName>
    </submittedName>
</protein>
<name>A0A016VXX7_9BILA</name>
<accession>A0A016VXX7</accession>
<comment type="caution">
    <text evidence="2">The sequence shown here is derived from an EMBL/GenBank/DDBJ whole genome shotgun (WGS) entry which is preliminary data.</text>
</comment>